<feature type="signal peptide" evidence="1">
    <location>
        <begin position="1"/>
        <end position="24"/>
    </location>
</feature>
<dbReference type="Gene3D" id="2.80.10.50">
    <property type="match status" value="1"/>
</dbReference>
<dbReference type="EMBL" id="CABPSN010000005">
    <property type="protein sequence ID" value="VVE31879.1"/>
    <property type="molecule type" value="Genomic_DNA"/>
</dbReference>
<keyword evidence="1" id="KW-0732">Signal</keyword>
<evidence type="ECO:0000313" key="2">
    <source>
        <dbReference type="EMBL" id="VVE31879.1"/>
    </source>
</evidence>
<sequence>MKHRLMAVAMVSALICAPALSAPAAGPGPIKAFKGDALACLNASADGDNISLEACDGSKGQLWRIDPVDTGNYFIHNSDDDSRCLTAVPWSGGLVLKQCDGDLSLADTWIIGEGRKGGMLLRNGAFSDPEKQQSLNYDAKRQQLGLSPSSDATDTQWYRLQRTRPPRTDLIGTKKLLFVPVSFTDYPYNYPSEILDILFGTEPGMRPFSFWGYIDEVSRGKLNLVDARPDARKHPVPEIVDLGAVPENCDPEAIIKATQDALHAKKIDLSQYDYFLIDTPMNVGACYGKDFAEPSNRWMVSMGLGGVRWIAPLFGRIAGFSDATTIGNCKQNHGQWHLNANCTTTTMEDITDPMSLLHNGTYPVNYQRYAGWLTEDDDPLVLDADPSTTFTLAAIWTKRPAGSHGSPAGAAAPVGLRIPRKDGSELQLEYRRPDKRFDDWDDNSPLATGVTIRVSNPLENIIASSIVDPTNTPSGPRPVQTSLQVGQSLYDDLSQRIITVLGVDGNVAKIQIKPMTGPATTEDQ</sequence>
<dbReference type="SUPFAM" id="SSF50370">
    <property type="entry name" value="Ricin B-like lectins"/>
    <property type="match status" value="1"/>
</dbReference>
<feature type="chain" id="PRO_5022724333" evidence="1">
    <location>
        <begin position="25"/>
        <end position="524"/>
    </location>
</feature>
<dbReference type="Proteomes" id="UP000366819">
    <property type="component" value="Unassembled WGS sequence"/>
</dbReference>
<proteinExistence type="predicted"/>
<dbReference type="CDD" id="cd00161">
    <property type="entry name" value="beta-trefoil_Ricin-like"/>
    <property type="match status" value="1"/>
</dbReference>
<organism evidence="2 3">
    <name type="scientific">Pandoraea aquatica</name>
    <dbReference type="NCBI Taxonomy" id="2508290"/>
    <lineage>
        <taxon>Bacteria</taxon>
        <taxon>Pseudomonadati</taxon>
        <taxon>Pseudomonadota</taxon>
        <taxon>Betaproteobacteria</taxon>
        <taxon>Burkholderiales</taxon>
        <taxon>Burkholderiaceae</taxon>
        <taxon>Pandoraea</taxon>
    </lineage>
</organism>
<reference evidence="2 3" key="1">
    <citation type="submission" date="2019-08" db="EMBL/GenBank/DDBJ databases">
        <authorList>
            <person name="Peeters C."/>
        </authorList>
    </citation>
    <scope>NUCLEOTIDE SEQUENCE [LARGE SCALE GENOMIC DNA]</scope>
    <source>
        <strain evidence="2 3">LMG 31011</strain>
    </source>
</reference>
<dbReference type="OrthoDB" id="9790784at2"/>
<dbReference type="InterPro" id="IPR035992">
    <property type="entry name" value="Ricin_B-like_lectins"/>
</dbReference>
<evidence type="ECO:0000313" key="3">
    <source>
        <dbReference type="Proteomes" id="UP000366819"/>
    </source>
</evidence>
<name>A0A5E4X6D8_9BURK</name>
<evidence type="ECO:0000256" key="1">
    <source>
        <dbReference type="SAM" id="SignalP"/>
    </source>
</evidence>
<dbReference type="AlphaFoldDB" id="A0A5E4X6D8"/>
<accession>A0A5E4X6D8</accession>
<dbReference type="RefSeq" id="WP_150577154.1">
    <property type="nucleotide sequence ID" value="NZ_CABPSN010000005.1"/>
</dbReference>
<protein>
    <submittedName>
        <fullName evidence="2">Uncharacterized protein</fullName>
    </submittedName>
</protein>
<dbReference type="PROSITE" id="PS50231">
    <property type="entry name" value="RICIN_B_LECTIN"/>
    <property type="match status" value="1"/>
</dbReference>
<gene>
    <name evidence="2" type="ORF">PAQ31011_03709</name>
</gene>
<keyword evidence="3" id="KW-1185">Reference proteome</keyword>